<keyword evidence="1" id="KW-1185">Reference proteome</keyword>
<reference evidence="2" key="1">
    <citation type="submission" date="2025-08" db="UniProtKB">
        <authorList>
            <consortium name="RefSeq"/>
        </authorList>
    </citation>
    <scope>IDENTIFICATION</scope>
    <source>
        <tissue evidence="2">Testes</tissue>
    </source>
</reference>
<dbReference type="SUPFAM" id="SSF51197">
    <property type="entry name" value="Clavaminate synthase-like"/>
    <property type="match status" value="1"/>
</dbReference>
<dbReference type="GeneID" id="102802321"/>
<accession>A0ABM0MRV2</accession>
<dbReference type="Pfam" id="PF05721">
    <property type="entry name" value="PhyH"/>
    <property type="match status" value="1"/>
</dbReference>
<dbReference type="RefSeq" id="XP_006822743.1">
    <property type="nucleotide sequence ID" value="XM_006822680.1"/>
</dbReference>
<sequence length="145" mass="16180">MPRMRAVFCVIMLSHNTPERGALMVIPGTHKLFVSGATETPHNQLMKSSKYKIEAGATDQVIVTDLANQHGIQYCLGDVGTVAFLDINLLHGNHSNLSAWDRINMLPVYNGSQNKLEKPFSAPWVRRPEYIAARDPDNVKPIRTL</sequence>
<dbReference type="Gene3D" id="2.60.120.620">
    <property type="entry name" value="q2cbj1_9rhob like domain"/>
    <property type="match status" value="1"/>
</dbReference>
<name>A0ABM0MRV2_SACKO</name>
<organism evidence="1 2">
    <name type="scientific">Saccoglossus kowalevskii</name>
    <name type="common">Acorn worm</name>
    <dbReference type="NCBI Taxonomy" id="10224"/>
    <lineage>
        <taxon>Eukaryota</taxon>
        <taxon>Metazoa</taxon>
        <taxon>Hemichordata</taxon>
        <taxon>Enteropneusta</taxon>
        <taxon>Harrimaniidae</taxon>
        <taxon>Saccoglossus</taxon>
    </lineage>
</organism>
<dbReference type="InterPro" id="IPR008775">
    <property type="entry name" value="Phytyl_CoA_dOase-like"/>
</dbReference>
<proteinExistence type="predicted"/>
<evidence type="ECO:0000313" key="1">
    <source>
        <dbReference type="Proteomes" id="UP000694865"/>
    </source>
</evidence>
<evidence type="ECO:0000313" key="2">
    <source>
        <dbReference type="RefSeq" id="XP_006822743.1"/>
    </source>
</evidence>
<dbReference type="Proteomes" id="UP000694865">
    <property type="component" value="Unplaced"/>
</dbReference>
<gene>
    <name evidence="2" type="primary">LOC102802321</name>
</gene>
<protein>
    <submittedName>
        <fullName evidence="2">Uncharacterized protein LOC102802321</fullName>
    </submittedName>
</protein>